<evidence type="ECO:0000313" key="9">
    <source>
        <dbReference type="Proteomes" id="UP000504606"/>
    </source>
</evidence>
<evidence type="ECO:0000256" key="1">
    <source>
        <dbReference type="ARBA" id="ARBA00004430"/>
    </source>
</evidence>
<sequence>MMRNPPLPLLPGNDFDRKIGQTRFHKSQHFGNVHKLSMLLDKRLPGIGGAPMPHVPHARWPSIYCRGDVAALPAWLAFDKETLVFDAYFKEALQEVEGSPFLPRYVKIYFYLEDGTIQVQEPRKVNSGIHQGVFISRQRIRFPPDSRSETFVDIVDLNIGYEVELYGRVFKIVNCDRFTRNFLNRMGIMVPDPITMPEDPYMERRFKMQEALQPKRPKKISFDETQFLKYDRCVLRFYGYWDDRESEDGILHKLVLLFYLADDTVEVKEVLPVNSGRTGKTLLARCRLLKEFKSVPTPGEHDAFTVLNVLGQGSRNKRYIFDALNCGARPASFYSQRDLAIGAVINVMGRCVVLCDCDEYTKEHYRANFGLEDFTPKPYPPEDDVVFDSVPRPELPPYNGYGSHEDSSYNCRTIYPVAPVKDLKQFLRKDREGMDSRVLRFSAQMISNIPHLSKRPFIISFYLADDTLTVFENVRVNSGFQGGMFFSRDKFVKPGENLFGSEPPACYSKEDCYIGALLELRDFKFLLTGADEYALRYMELNCSEFPKSNIRQILQKVRERVRPVYKQFVSEQLGVEALRSGRAPYKVLRRALTGLLGTQITEHEVVTVARRFRVQSETPLDCEAIRRLAHVELKRYLFTAFERLLETLRHLDAAHSGRLTRKQVYTALRGARVPMDVELTNKVLDCMPQQEEGQINYQDVINFLDYDHFPTAPAEPVSLQHDLSWMSHAPTVEASEVAVDAFLGELGLEEDLRASCGDAAKPCGSAAVVPADAPGLLGAGWGEDGDGPAHRAPGRYTVTFAGLD</sequence>
<evidence type="ECO:0000256" key="4">
    <source>
        <dbReference type="ARBA" id="ARBA00023212"/>
    </source>
</evidence>
<dbReference type="RefSeq" id="XP_026277996.2">
    <property type="nucleotide sequence ID" value="XM_026422211.2"/>
</dbReference>
<keyword evidence="5" id="KW-0966">Cell projection</keyword>
<feature type="domain" description="DM10" evidence="8">
    <location>
        <begin position="435"/>
        <end position="542"/>
    </location>
</feature>
<protein>
    <recommendedName>
        <fullName evidence="7">EF-hand domain-containing family member C2</fullName>
    </recommendedName>
</protein>
<dbReference type="InterPro" id="IPR011992">
    <property type="entry name" value="EF-hand-dom_pair"/>
</dbReference>
<comment type="subcellular location">
    <subcellularLocation>
        <location evidence="1">Cytoplasm</location>
        <location evidence="1">Cytoskeleton</location>
        <location evidence="1">Cilium axoneme</location>
    </subcellularLocation>
</comment>
<dbReference type="KEGG" id="foc:113206228"/>
<dbReference type="GeneID" id="113206228"/>
<dbReference type="Gene3D" id="2.30.29.170">
    <property type="match status" value="3"/>
</dbReference>
<dbReference type="Proteomes" id="UP000504606">
    <property type="component" value="Unplaced"/>
</dbReference>
<dbReference type="AlphaFoldDB" id="A0A6J1SHC3"/>
<evidence type="ECO:0000256" key="2">
    <source>
        <dbReference type="ARBA" id="ARBA00022490"/>
    </source>
</evidence>
<feature type="domain" description="DM10" evidence="8">
    <location>
        <begin position="231"/>
        <end position="369"/>
    </location>
</feature>
<evidence type="ECO:0000259" key="8">
    <source>
        <dbReference type="PROSITE" id="PS51336"/>
    </source>
</evidence>
<evidence type="ECO:0000256" key="3">
    <source>
        <dbReference type="ARBA" id="ARBA00022737"/>
    </source>
</evidence>
<evidence type="ECO:0000313" key="10">
    <source>
        <dbReference type="RefSeq" id="XP_026277996.2"/>
    </source>
</evidence>
<dbReference type="PANTHER" id="PTHR12086">
    <property type="entry name" value="EF-HAND DOMAIN C-TERMINAL CONTAINING PROTEIN"/>
    <property type="match status" value="1"/>
</dbReference>
<comment type="function">
    <text evidence="6">Microtubule inner protein (MIP) part of the dynein-decorated doublet microtubules (DMTs) in cilia axoneme, which is required for motile cilia beating.</text>
</comment>
<dbReference type="PANTHER" id="PTHR12086:SF11">
    <property type="entry name" value="EF-HAND DOMAIN-CONTAINING FAMILY MEMBER C2"/>
    <property type="match status" value="1"/>
</dbReference>
<evidence type="ECO:0000256" key="5">
    <source>
        <dbReference type="ARBA" id="ARBA00023273"/>
    </source>
</evidence>
<dbReference type="Gene3D" id="1.10.238.10">
    <property type="entry name" value="EF-hand"/>
    <property type="match status" value="1"/>
</dbReference>
<evidence type="ECO:0000256" key="6">
    <source>
        <dbReference type="ARBA" id="ARBA00035003"/>
    </source>
</evidence>
<dbReference type="PROSITE" id="PS51336">
    <property type="entry name" value="DM10"/>
    <property type="match status" value="3"/>
</dbReference>
<keyword evidence="2" id="KW-0963">Cytoplasm</keyword>
<dbReference type="FunFam" id="2.30.29.170:FF:000004">
    <property type="entry name" value="EF-hand domain containing 2"/>
    <property type="match status" value="1"/>
</dbReference>
<dbReference type="OrthoDB" id="6360546at2759"/>
<proteinExistence type="predicted"/>
<gene>
    <name evidence="10" type="primary">LOC113206228</name>
</gene>
<dbReference type="SMART" id="SM00676">
    <property type="entry name" value="DM10"/>
    <property type="match status" value="3"/>
</dbReference>
<dbReference type="FunFam" id="2.30.29.170:FF:000002">
    <property type="entry name" value="EF-hand domain (C-terminal) containing 1"/>
    <property type="match status" value="1"/>
</dbReference>
<dbReference type="GO" id="GO:0005930">
    <property type="term" value="C:axoneme"/>
    <property type="evidence" value="ECO:0007669"/>
    <property type="project" value="UniProtKB-SubCell"/>
</dbReference>
<dbReference type="InterPro" id="IPR040193">
    <property type="entry name" value="EFHC1/EFHC2/EFHB"/>
</dbReference>
<keyword evidence="3" id="KW-0677">Repeat</keyword>
<organism evidence="9 10">
    <name type="scientific">Frankliniella occidentalis</name>
    <name type="common">Western flower thrips</name>
    <name type="synonym">Euthrips occidentalis</name>
    <dbReference type="NCBI Taxonomy" id="133901"/>
    <lineage>
        <taxon>Eukaryota</taxon>
        <taxon>Metazoa</taxon>
        <taxon>Ecdysozoa</taxon>
        <taxon>Arthropoda</taxon>
        <taxon>Hexapoda</taxon>
        <taxon>Insecta</taxon>
        <taxon>Pterygota</taxon>
        <taxon>Neoptera</taxon>
        <taxon>Paraneoptera</taxon>
        <taxon>Thysanoptera</taxon>
        <taxon>Terebrantia</taxon>
        <taxon>Thripoidea</taxon>
        <taxon>Thripidae</taxon>
        <taxon>Frankliniella</taxon>
    </lineage>
</organism>
<name>A0A6J1SHC3_FRAOC</name>
<dbReference type="GO" id="GO:0010975">
    <property type="term" value="P:regulation of neuron projection development"/>
    <property type="evidence" value="ECO:0007669"/>
    <property type="project" value="TreeGrafter"/>
</dbReference>
<accession>A0A6J1SHC3</accession>
<dbReference type="InterPro" id="IPR006602">
    <property type="entry name" value="DM10_dom"/>
</dbReference>
<dbReference type="Pfam" id="PF06565">
    <property type="entry name" value="DM10_dom"/>
    <property type="match status" value="3"/>
</dbReference>
<dbReference type="SUPFAM" id="SSF47473">
    <property type="entry name" value="EF-hand"/>
    <property type="match status" value="1"/>
</dbReference>
<keyword evidence="9" id="KW-1185">Reference proteome</keyword>
<dbReference type="GO" id="GO:0005874">
    <property type="term" value="C:microtubule"/>
    <property type="evidence" value="ECO:0007669"/>
    <property type="project" value="TreeGrafter"/>
</dbReference>
<keyword evidence="4" id="KW-0206">Cytoskeleton</keyword>
<evidence type="ECO:0000256" key="7">
    <source>
        <dbReference type="ARBA" id="ARBA00039880"/>
    </source>
</evidence>
<reference evidence="10" key="1">
    <citation type="submission" date="2025-08" db="UniProtKB">
        <authorList>
            <consortium name="RefSeq"/>
        </authorList>
    </citation>
    <scope>IDENTIFICATION</scope>
    <source>
        <tissue evidence="10">Whole organism</tissue>
    </source>
</reference>
<feature type="domain" description="DM10" evidence="8">
    <location>
        <begin position="79"/>
        <end position="187"/>
    </location>
</feature>